<dbReference type="RefSeq" id="WP_377343038.1">
    <property type="nucleotide sequence ID" value="NZ_JBHLUE010000026.1"/>
</dbReference>
<dbReference type="InterPro" id="IPR015421">
    <property type="entry name" value="PyrdxlP-dep_Trfase_major"/>
</dbReference>
<evidence type="ECO:0000259" key="6">
    <source>
        <dbReference type="Pfam" id="PF00155"/>
    </source>
</evidence>
<comment type="cofactor">
    <cofactor evidence="1">
        <name>pyridoxal 5'-phosphate</name>
        <dbReference type="ChEBI" id="CHEBI:597326"/>
    </cofactor>
</comment>
<proteinExistence type="inferred from homology"/>
<reference evidence="7 8" key="1">
    <citation type="submission" date="2024-09" db="EMBL/GenBank/DDBJ databases">
        <authorList>
            <person name="Sun Q."/>
            <person name="Mori K."/>
        </authorList>
    </citation>
    <scope>NUCLEOTIDE SEQUENCE [LARGE SCALE GENOMIC DNA]</scope>
    <source>
        <strain evidence="7 8">TBRC 2205</strain>
    </source>
</reference>
<evidence type="ECO:0000313" key="8">
    <source>
        <dbReference type="Proteomes" id="UP001589894"/>
    </source>
</evidence>
<evidence type="ECO:0000256" key="1">
    <source>
        <dbReference type="ARBA" id="ARBA00001933"/>
    </source>
</evidence>
<dbReference type="Proteomes" id="UP001589894">
    <property type="component" value="Unassembled WGS sequence"/>
</dbReference>
<accession>A0ABV6P5Y8</accession>
<dbReference type="PANTHER" id="PTHR46383:SF1">
    <property type="entry name" value="ASPARTATE AMINOTRANSFERASE"/>
    <property type="match status" value="1"/>
</dbReference>
<dbReference type="InterPro" id="IPR004839">
    <property type="entry name" value="Aminotransferase_I/II_large"/>
</dbReference>
<dbReference type="GO" id="GO:0008483">
    <property type="term" value="F:transaminase activity"/>
    <property type="evidence" value="ECO:0007669"/>
    <property type="project" value="UniProtKB-KW"/>
</dbReference>
<gene>
    <name evidence="7" type="ORF">ACFFHU_26660</name>
</gene>
<evidence type="ECO:0000256" key="4">
    <source>
        <dbReference type="ARBA" id="ARBA00022679"/>
    </source>
</evidence>
<dbReference type="Gene3D" id="3.40.640.10">
    <property type="entry name" value="Type I PLP-dependent aspartate aminotransferase-like (Major domain)"/>
    <property type="match status" value="1"/>
</dbReference>
<dbReference type="CDD" id="cd00609">
    <property type="entry name" value="AAT_like"/>
    <property type="match status" value="1"/>
</dbReference>
<keyword evidence="8" id="KW-1185">Reference proteome</keyword>
<comment type="similarity">
    <text evidence="2">Belongs to the class-I pyridoxal-phosphate-dependent aminotransferase family.</text>
</comment>
<organism evidence="7 8">
    <name type="scientific">Plantactinospora siamensis</name>
    <dbReference type="NCBI Taxonomy" id="555372"/>
    <lineage>
        <taxon>Bacteria</taxon>
        <taxon>Bacillati</taxon>
        <taxon>Actinomycetota</taxon>
        <taxon>Actinomycetes</taxon>
        <taxon>Micromonosporales</taxon>
        <taxon>Micromonosporaceae</taxon>
        <taxon>Plantactinospora</taxon>
    </lineage>
</organism>
<dbReference type="Pfam" id="PF00155">
    <property type="entry name" value="Aminotran_1_2"/>
    <property type="match status" value="1"/>
</dbReference>
<feature type="domain" description="Aminotransferase class I/classII large" evidence="6">
    <location>
        <begin position="33"/>
        <end position="416"/>
    </location>
</feature>
<dbReference type="InterPro" id="IPR015422">
    <property type="entry name" value="PyrdxlP-dep_Trfase_small"/>
</dbReference>
<name>A0ABV6P5Y8_9ACTN</name>
<comment type="caution">
    <text evidence="7">The sequence shown here is derived from an EMBL/GenBank/DDBJ whole genome shotgun (WGS) entry which is preliminary data.</text>
</comment>
<protein>
    <submittedName>
        <fullName evidence="7">Pyridoxal phosphate-dependent aminotransferase</fullName>
    </submittedName>
</protein>
<keyword evidence="5" id="KW-0663">Pyridoxal phosphate</keyword>
<evidence type="ECO:0000256" key="2">
    <source>
        <dbReference type="ARBA" id="ARBA00007441"/>
    </source>
</evidence>
<dbReference type="SUPFAM" id="SSF53383">
    <property type="entry name" value="PLP-dependent transferases"/>
    <property type="match status" value="1"/>
</dbReference>
<dbReference type="InterPro" id="IPR015424">
    <property type="entry name" value="PyrdxlP-dep_Trfase"/>
</dbReference>
<keyword evidence="3 7" id="KW-0032">Aminotransferase</keyword>
<evidence type="ECO:0000256" key="5">
    <source>
        <dbReference type="ARBA" id="ARBA00022898"/>
    </source>
</evidence>
<dbReference type="PANTHER" id="PTHR46383">
    <property type="entry name" value="ASPARTATE AMINOTRANSFERASE"/>
    <property type="match status" value="1"/>
</dbReference>
<evidence type="ECO:0000256" key="3">
    <source>
        <dbReference type="ARBA" id="ARBA00022576"/>
    </source>
</evidence>
<keyword evidence="4" id="KW-0808">Transferase</keyword>
<dbReference type="Gene3D" id="3.90.1150.10">
    <property type="entry name" value="Aspartate Aminotransferase, domain 1"/>
    <property type="match status" value="1"/>
</dbReference>
<dbReference type="InterPro" id="IPR050596">
    <property type="entry name" value="AspAT/PAT-like"/>
</dbReference>
<dbReference type="EMBL" id="JBHLUE010000026">
    <property type="protein sequence ID" value="MFC0567708.1"/>
    <property type="molecule type" value="Genomic_DNA"/>
</dbReference>
<sequence length="438" mass="47394">MPDDLLIAPDAMQRLLHERWVALYADQRPRIDLFHGDVLVPPPPAAAAALRELADRAAAPGRGGPDDLELHRYRSPHLVAPALATATAGWLRRDGIPVVNETREVIVGVGVTQLTVALLHEFARAGRTVLFPLPTYTYPLLAAPQAGHPVRLLRPTGAHAGHRWDLERIRRAVETWPDIGAIFLVNPGNPSGEVLSAEFLRGLARLVLDHPDLVVIADEIYREMILDGSPFTAAAAVSDAGRAMYARTITLRGLAKCYGLAKLRIGVAAAAEELLDRFSLRSFVWFNTAAPSEIDQLVAAAVLDRTPESYHRSTVRAYRRLFRLVRAEVDRINRAVGVEAVQVVPSAAGSFALLRLTGFRGRTGPDAATAYHSDAQIAADLHDRGVALVPGSAFGYPQEELLLRLTVTSPEADLRAGLALLGELTREVVAAPRVPAAP</sequence>
<evidence type="ECO:0000313" key="7">
    <source>
        <dbReference type="EMBL" id="MFC0567708.1"/>
    </source>
</evidence>